<evidence type="ECO:0000313" key="1">
    <source>
        <dbReference type="EMBL" id="EDV01358.1"/>
    </source>
</evidence>
<accession>B3JIG8</accession>
<proteinExistence type="predicted"/>
<dbReference type="AlphaFoldDB" id="B3JIG8"/>
<dbReference type="EMBL" id="ABIY02000078">
    <property type="protein sequence ID" value="EDV01358.1"/>
    <property type="molecule type" value="Genomic_DNA"/>
</dbReference>
<gene>
    <name evidence="1" type="ORF">BACCOP_01681</name>
</gene>
<reference evidence="1 2" key="1">
    <citation type="submission" date="2008-04" db="EMBL/GenBank/DDBJ databases">
        <title>Draft genome sequence of Bacteroides coprocola (DSM 17136).</title>
        <authorList>
            <person name="Sudarsanam P."/>
            <person name="Ley R."/>
            <person name="Guruge J."/>
            <person name="Turnbaugh P.J."/>
            <person name="Mahowald M."/>
            <person name="Liep D."/>
            <person name="Gordon J."/>
        </authorList>
    </citation>
    <scope>NUCLEOTIDE SEQUENCE [LARGE SCALE GENOMIC DNA]</scope>
    <source>
        <strain evidence="1 2">DSM 17136</strain>
    </source>
</reference>
<protein>
    <submittedName>
        <fullName evidence="1">Uncharacterized protein</fullName>
    </submittedName>
</protein>
<dbReference type="Proteomes" id="UP000003146">
    <property type="component" value="Unassembled WGS sequence"/>
</dbReference>
<name>B3JIG8_9BACT</name>
<comment type="caution">
    <text evidence="1">The sequence shown here is derived from an EMBL/GenBank/DDBJ whole genome shotgun (WGS) entry which is preliminary data.</text>
</comment>
<dbReference type="HOGENOM" id="CLU_3284735_0_0_10"/>
<reference evidence="1 2" key="2">
    <citation type="submission" date="2008-04" db="EMBL/GenBank/DDBJ databases">
        <authorList>
            <person name="Fulton L."/>
            <person name="Clifton S."/>
            <person name="Fulton B."/>
            <person name="Xu J."/>
            <person name="Minx P."/>
            <person name="Pepin K.H."/>
            <person name="Johnson M."/>
            <person name="Thiruvilangam P."/>
            <person name="Bhonagiri V."/>
            <person name="Nash W.E."/>
            <person name="Mardis E.R."/>
            <person name="Wilson R.K."/>
        </authorList>
    </citation>
    <scope>NUCLEOTIDE SEQUENCE [LARGE SCALE GENOMIC DNA]</scope>
    <source>
        <strain evidence="1 2">DSM 17136</strain>
    </source>
</reference>
<organism evidence="1 2">
    <name type="scientific">Phocaeicola coprocola DSM 17136</name>
    <dbReference type="NCBI Taxonomy" id="470145"/>
    <lineage>
        <taxon>Bacteria</taxon>
        <taxon>Pseudomonadati</taxon>
        <taxon>Bacteroidota</taxon>
        <taxon>Bacteroidia</taxon>
        <taxon>Bacteroidales</taxon>
        <taxon>Bacteroidaceae</taxon>
        <taxon>Phocaeicola</taxon>
    </lineage>
</organism>
<evidence type="ECO:0000313" key="2">
    <source>
        <dbReference type="Proteomes" id="UP000003146"/>
    </source>
</evidence>
<dbReference type="STRING" id="470145.BACCOP_01681"/>
<sequence length="40" mass="4792">MLIFMCFIVLSVIKYNVSCKNNCFFFFVCLSTFLYDVKCF</sequence>